<dbReference type="PROSITE" id="PS51257">
    <property type="entry name" value="PROKAR_LIPOPROTEIN"/>
    <property type="match status" value="1"/>
</dbReference>
<gene>
    <name evidence="2" type="ORF">MM415A02939_0008</name>
</gene>
<protein>
    <recommendedName>
        <fullName evidence="3">Lipoprotein</fullName>
    </recommendedName>
</protein>
<accession>A0A6M3JSA8</accession>
<keyword evidence="1" id="KW-0812">Transmembrane</keyword>
<evidence type="ECO:0008006" key="3">
    <source>
        <dbReference type="Google" id="ProtNLM"/>
    </source>
</evidence>
<sequence>MWKKMIVIVSLCLLIMGVGCIPLSHYLTPTTIDKAAVKYVASEGLADVNDFSGYPNLAKAILLDEKVDATFAVKTQKAQQLIEDNNLEYSLLKKATVPNVTVGLEREQSLFGEAGLLSLGLSCLGVGGLGTFIGLMRKRPGDITKEEYHQAFADIQNKAAGELSEKDKQLVELVMGFENLKKTFKADVHLLNTFKSMMNKVQDTSTRVAVAEIKAKLPIA</sequence>
<evidence type="ECO:0000256" key="1">
    <source>
        <dbReference type="SAM" id="Phobius"/>
    </source>
</evidence>
<name>A0A6M3JSA8_9ZZZZ</name>
<proteinExistence type="predicted"/>
<evidence type="ECO:0000313" key="2">
    <source>
        <dbReference type="EMBL" id="QJA72051.1"/>
    </source>
</evidence>
<feature type="transmembrane region" description="Helical" evidence="1">
    <location>
        <begin position="114"/>
        <end position="135"/>
    </location>
</feature>
<keyword evidence="1" id="KW-0472">Membrane</keyword>
<dbReference type="AlphaFoldDB" id="A0A6M3JSA8"/>
<organism evidence="2">
    <name type="scientific">viral metagenome</name>
    <dbReference type="NCBI Taxonomy" id="1070528"/>
    <lineage>
        <taxon>unclassified sequences</taxon>
        <taxon>metagenomes</taxon>
        <taxon>organismal metagenomes</taxon>
    </lineage>
</organism>
<reference evidence="2" key="1">
    <citation type="submission" date="2020-03" db="EMBL/GenBank/DDBJ databases">
        <title>The deep terrestrial virosphere.</title>
        <authorList>
            <person name="Holmfeldt K."/>
            <person name="Nilsson E."/>
            <person name="Simone D."/>
            <person name="Lopez-Fernandez M."/>
            <person name="Wu X."/>
            <person name="de Brujin I."/>
            <person name="Lundin D."/>
            <person name="Andersson A."/>
            <person name="Bertilsson S."/>
            <person name="Dopson M."/>
        </authorList>
    </citation>
    <scope>NUCLEOTIDE SEQUENCE</scope>
    <source>
        <strain evidence="2">MM415A02939</strain>
    </source>
</reference>
<dbReference type="EMBL" id="MT141920">
    <property type="protein sequence ID" value="QJA72051.1"/>
    <property type="molecule type" value="Genomic_DNA"/>
</dbReference>
<keyword evidence="1" id="KW-1133">Transmembrane helix</keyword>